<dbReference type="InterPro" id="IPR018247">
    <property type="entry name" value="EF_Hand_1_Ca_BS"/>
</dbReference>
<dbReference type="EMBL" id="CP012673">
    <property type="protein sequence ID" value="AUX42264.1"/>
    <property type="molecule type" value="Genomic_DNA"/>
</dbReference>
<dbReference type="RefSeq" id="WP_199789694.1">
    <property type="nucleotide sequence ID" value="NZ_CP012673.1"/>
</dbReference>
<sequence>MTKRPSRSREPQVSAGAVDQFMQHTEIPCLDGPGTRSPEAWFLGSKAENADEFERLIVEAIRDQAFWRRNFHPGDPALVTEAVKRQPEYVQAMGVLTDSYRSLLGFLKKSMPFFSTRYQGHMNWDTAMPAVLGYFAAMLYNPNNVAFEASTATTILELLVGDDLCRMLGYPLPDTAACRAGAVRPWGHITSGGTVANIEAIWSARNLKLYPIAMQAALKGDPSLAAARDLRVRSPMGETVALRELDVWSLCNLRGDDILALPARLTAERGISAEVITQALARVSPQSLGMHEFFRRYAGDLGGPPVILVPATKHYSFPKAAAILGIGAANVLDIPLDEDARMSVSELERVLLACLAERRPVYTVVGVVGSTEESAVDPLREILALREQLRLKGLEFTVHADAAWGGYHASILREDEDSSSAGRTTGAARRAEVGFSRYTAQQYAVLQEADSVTVDPHKSGYIPYPAGALCYRNAAMRDLVTFKAPYILHAHDEPSVGIYGVEGSKPGAAVAAVFLAHKVIRPNEVGYGSIHRKALFNCRRVYARLLCMARPEDNFVVVPVPRLPAEITGGDVAAQIQFIRERIDRRDTDALLADDEAMRLLAELGPDLNILTYAFNLKHPDGRMNRSLAQANRLNKAVYEVLSLKPGEDPSGHPLIVTTTDFEDVHYGAVFMESYKHRLGVEGPGHAITVLRSTVMNPWLTDFGDDTFLDMVEREFRRAISRAMFRDSMAQVFEEIDTNSDGLLDRAELEAKFRAMGYGDAEIHEFLRTSDTSRDDVLSKQEFLESFSRLLVRTSFGSRR</sequence>
<evidence type="ECO:0000313" key="6">
    <source>
        <dbReference type="EMBL" id="AUX42264.1"/>
    </source>
</evidence>
<dbReference type="CDD" id="cd00051">
    <property type="entry name" value="EFh"/>
    <property type="match status" value="1"/>
</dbReference>
<dbReference type="InterPro" id="IPR049373">
    <property type="entry name" value="TyrDC_C"/>
</dbReference>
<evidence type="ECO:0000256" key="2">
    <source>
        <dbReference type="ARBA" id="ARBA00022898"/>
    </source>
</evidence>
<dbReference type="InterPro" id="IPR002129">
    <property type="entry name" value="PyrdxlP-dep_de-COase"/>
</dbReference>
<dbReference type="InterPro" id="IPR015421">
    <property type="entry name" value="PyrdxlP-dep_Trfase_major"/>
</dbReference>
<dbReference type="PROSITE" id="PS50222">
    <property type="entry name" value="EF_HAND_2"/>
    <property type="match status" value="1"/>
</dbReference>
<dbReference type="GO" id="GO:0019752">
    <property type="term" value="P:carboxylic acid metabolic process"/>
    <property type="evidence" value="ECO:0007669"/>
    <property type="project" value="InterPro"/>
</dbReference>
<dbReference type="Gene3D" id="3.40.640.10">
    <property type="entry name" value="Type I PLP-dependent aspartate aminotransferase-like (Major domain)"/>
    <property type="match status" value="1"/>
</dbReference>
<reference evidence="6 7" key="1">
    <citation type="submission" date="2015-09" db="EMBL/GenBank/DDBJ databases">
        <title>Sorangium comparison.</title>
        <authorList>
            <person name="Zaburannyi N."/>
            <person name="Bunk B."/>
            <person name="Overmann J."/>
            <person name="Mueller R."/>
        </authorList>
    </citation>
    <scope>NUCLEOTIDE SEQUENCE [LARGE SCALE GENOMIC DNA]</scope>
    <source>
        <strain evidence="6 7">So ce26</strain>
    </source>
</reference>
<name>A0A2L0ESK5_SORCE</name>
<dbReference type="SUPFAM" id="SSF53383">
    <property type="entry name" value="PLP-dependent transferases"/>
    <property type="match status" value="1"/>
</dbReference>
<dbReference type="GO" id="GO:0030170">
    <property type="term" value="F:pyridoxal phosphate binding"/>
    <property type="evidence" value="ECO:0007669"/>
    <property type="project" value="InterPro"/>
</dbReference>
<dbReference type="PANTHER" id="PTHR42735">
    <property type="match status" value="1"/>
</dbReference>
<dbReference type="InterPro" id="IPR011992">
    <property type="entry name" value="EF-hand-dom_pair"/>
</dbReference>
<dbReference type="GO" id="GO:0005509">
    <property type="term" value="F:calcium ion binding"/>
    <property type="evidence" value="ECO:0007669"/>
    <property type="project" value="InterPro"/>
</dbReference>
<dbReference type="PANTHER" id="PTHR42735:SF4">
    <property type="entry name" value="PYRIDOXAL PHOSPHATE-DEPENDENT DECARBOXYLASE FAMILY PROTEIN"/>
    <property type="match status" value="1"/>
</dbReference>
<organism evidence="6 7">
    <name type="scientific">Sorangium cellulosum</name>
    <name type="common">Polyangium cellulosum</name>
    <dbReference type="NCBI Taxonomy" id="56"/>
    <lineage>
        <taxon>Bacteria</taxon>
        <taxon>Pseudomonadati</taxon>
        <taxon>Myxococcota</taxon>
        <taxon>Polyangia</taxon>
        <taxon>Polyangiales</taxon>
        <taxon>Polyangiaceae</taxon>
        <taxon>Sorangium</taxon>
    </lineage>
</organism>
<keyword evidence="3" id="KW-0456">Lyase</keyword>
<dbReference type="InterPro" id="IPR002048">
    <property type="entry name" value="EF_hand_dom"/>
</dbReference>
<dbReference type="PROSITE" id="PS00018">
    <property type="entry name" value="EF_HAND_1"/>
    <property type="match status" value="2"/>
</dbReference>
<evidence type="ECO:0000313" key="7">
    <source>
        <dbReference type="Proteomes" id="UP000238348"/>
    </source>
</evidence>
<evidence type="ECO:0000259" key="5">
    <source>
        <dbReference type="PROSITE" id="PS50222"/>
    </source>
</evidence>
<proteinExistence type="predicted"/>
<protein>
    <submittedName>
        <fullName evidence="6">Decarboxylase</fullName>
    </submittedName>
</protein>
<dbReference type="Pfam" id="PF21391">
    <property type="entry name" value="tyr_de_CO2_C"/>
    <property type="match status" value="1"/>
</dbReference>
<dbReference type="GO" id="GO:0016830">
    <property type="term" value="F:carbon-carbon lyase activity"/>
    <property type="evidence" value="ECO:0007669"/>
    <property type="project" value="InterPro"/>
</dbReference>
<dbReference type="SUPFAM" id="SSF47473">
    <property type="entry name" value="EF-hand"/>
    <property type="match status" value="1"/>
</dbReference>
<evidence type="ECO:0000256" key="1">
    <source>
        <dbReference type="ARBA" id="ARBA00001933"/>
    </source>
</evidence>
<dbReference type="AlphaFoldDB" id="A0A2L0ESK5"/>
<comment type="cofactor">
    <cofactor evidence="1 4">
        <name>pyridoxal 5'-phosphate</name>
        <dbReference type="ChEBI" id="CHEBI:597326"/>
    </cofactor>
</comment>
<dbReference type="Pfam" id="PF13499">
    <property type="entry name" value="EF-hand_7"/>
    <property type="match status" value="1"/>
</dbReference>
<dbReference type="Pfam" id="PF00282">
    <property type="entry name" value="Pyridoxal_deC"/>
    <property type="match status" value="1"/>
</dbReference>
<dbReference type="Gene3D" id="1.10.238.10">
    <property type="entry name" value="EF-hand"/>
    <property type="match status" value="1"/>
</dbReference>
<evidence type="ECO:0000256" key="4">
    <source>
        <dbReference type="PIRSR" id="PIRSR602129-50"/>
    </source>
</evidence>
<keyword evidence="2 4" id="KW-0663">Pyridoxal phosphate</keyword>
<dbReference type="SMART" id="SM00054">
    <property type="entry name" value="EFh"/>
    <property type="match status" value="2"/>
</dbReference>
<dbReference type="InterPro" id="IPR050477">
    <property type="entry name" value="GrpII_AminoAcid_Decarb"/>
</dbReference>
<dbReference type="Proteomes" id="UP000238348">
    <property type="component" value="Chromosome"/>
</dbReference>
<dbReference type="InterPro" id="IPR015424">
    <property type="entry name" value="PyrdxlP-dep_Trfase"/>
</dbReference>
<evidence type="ECO:0000256" key="3">
    <source>
        <dbReference type="ARBA" id="ARBA00023239"/>
    </source>
</evidence>
<feature type="domain" description="EF-hand" evidence="5">
    <location>
        <begin position="724"/>
        <end position="759"/>
    </location>
</feature>
<gene>
    <name evidence="6" type="ORF">SOCE26_036940</name>
</gene>
<accession>A0A2L0ESK5</accession>
<feature type="modified residue" description="N6-(pyridoxal phosphate)lysine" evidence="4">
    <location>
        <position position="458"/>
    </location>
</feature>